<evidence type="ECO:0000313" key="2">
    <source>
        <dbReference type="Proteomes" id="UP000219338"/>
    </source>
</evidence>
<name>A0A284RI99_ARMOS</name>
<dbReference type="Proteomes" id="UP000219338">
    <property type="component" value="Unassembled WGS sequence"/>
</dbReference>
<dbReference type="OrthoDB" id="10556709at2759"/>
<dbReference type="EMBL" id="FUEG01000009">
    <property type="protein sequence ID" value="SJL08490.1"/>
    <property type="molecule type" value="Genomic_DNA"/>
</dbReference>
<organism evidence="1 2">
    <name type="scientific">Armillaria ostoyae</name>
    <name type="common">Armillaria root rot fungus</name>
    <dbReference type="NCBI Taxonomy" id="47428"/>
    <lineage>
        <taxon>Eukaryota</taxon>
        <taxon>Fungi</taxon>
        <taxon>Dikarya</taxon>
        <taxon>Basidiomycota</taxon>
        <taxon>Agaricomycotina</taxon>
        <taxon>Agaricomycetes</taxon>
        <taxon>Agaricomycetidae</taxon>
        <taxon>Agaricales</taxon>
        <taxon>Marasmiineae</taxon>
        <taxon>Physalacriaceae</taxon>
        <taxon>Armillaria</taxon>
    </lineage>
</organism>
<gene>
    <name evidence="1" type="ORF">ARMOST_11854</name>
</gene>
<proteinExistence type="predicted"/>
<accession>A0A284RI99</accession>
<evidence type="ECO:0000313" key="1">
    <source>
        <dbReference type="EMBL" id="SJL08490.1"/>
    </source>
</evidence>
<dbReference type="AlphaFoldDB" id="A0A284RI99"/>
<keyword evidence="2" id="KW-1185">Reference proteome</keyword>
<sequence>MIGSVLNHQSQSSPQYSLANSQIPASTFVSKMECPMYQLGNEALSFDRRLGDDPSIPTGSWSTTIASSFENEFPRCTAQNHYSSDQEISQRLQTV</sequence>
<protein>
    <submittedName>
        <fullName evidence="1">Uncharacterized protein</fullName>
    </submittedName>
</protein>
<reference evidence="2" key="1">
    <citation type="journal article" date="2017" name="Nat. Ecol. Evol.">
        <title>Genome expansion and lineage-specific genetic innovations in the forest pathogenic fungi Armillaria.</title>
        <authorList>
            <person name="Sipos G."/>
            <person name="Prasanna A.N."/>
            <person name="Walter M.C."/>
            <person name="O'Connor E."/>
            <person name="Balint B."/>
            <person name="Krizsan K."/>
            <person name="Kiss B."/>
            <person name="Hess J."/>
            <person name="Varga T."/>
            <person name="Slot J."/>
            <person name="Riley R."/>
            <person name="Boka B."/>
            <person name="Rigling D."/>
            <person name="Barry K."/>
            <person name="Lee J."/>
            <person name="Mihaltcheva S."/>
            <person name="LaButti K."/>
            <person name="Lipzen A."/>
            <person name="Waldron R."/>
            <person name="Moloney N.M."/>
            <person name="Sperisen C."/>
            <person name="Kredics L."/>
            <person name="Vagvoelgyi C."/>
            <person name="Patrignani A."/>
            <person name="Fitzpatrick D."/>
            <person name="Nagy I."/>
            <person name="Doyle S."/>
            <person name="Anderson J.B."/>
            <person name="Grigoriev I.V."/>
            <person name="Gueldener U."/>
            <person name="Muensterkoetter M."/>
            <person name="Nagy L.G."/>
        </authorList>
    </citation>
    <scope>NUCLEOTIDE SEQUENCE [LARGE SCALE GENOMIC DNA]</scope>
    <source>
        <strain evidence="2">C18/9</strain>
    </source>
</reference>